<dbReference type="SUPFAM" id="SSF52540">
    <property type="entry name" value="P-loop containing nucleoside triphosphate hydrolases"/>
    <property type="match status" value="1"/>
</dbReference>
<accession>A0A4C1X855</accession>
<comment type="catalytic activity">
    <reaction evidence="1">
        <text>ATP + H2O = ADP + phosphate + H(+)</text>
        <dbReference type="Rhea" id="RHEA:13065"/>
        <dbReference type="ChEBI" id="CHEBI:15377"/>
        <dbReference type="ChEBI" id="CHEBI:15378"/>
        <dbReference type="ChEBI" id="CHEBI:30616"/>
        <dbReference type="ChEBI" id="CHEBI:43474"/>
        <dbReference type="ChEBI" id="CHEBI:456216"/>
        <dbReference type="EC" id="5.6.2.3"/>
    </reaction>
</comment>
<dbReference type="GO" id="GO:0006281">
    <property type="term" value="P:DNA repair"/>
    <property type="evidence" value="ECO:0007669"/>
    <property type="project" value="UniProtKB-KW"/>
</dbReference>
<name>A0A4C1X855_EUMVA</name>
<dbReference type="Proteomes" id="UP000299102">
    <property type="component" value="Unassembled WGS sequence"/>
</dbReference>
<dbReference type="STRING" id="151549.A0A4C1X855"/>
<evidence type="ECO:0000259" key="2">
    <source>
        <dbReference type="Pfam" id="PF05970"/>
    </source>
</evidence>
<evidence type="ECO:0000256" key="1">
    <source>
        <dbReference type="RuleBase" id="RU363044"/>
    </source>
</evidence>
<dbReference type="Gene3D" id="3.40.50.300">
    <property type="entry name" value="P-loop containing nucleotide triphosphate hydrolases"/>
    <property type="match status" value="1"/>
</dbReference>
<keyword evidence="1" id="KW-0067">ATP-binding</keyword>
<comment type="caution">
    <text evidence="3">The sequence shown here is derived from an EMBL/GenBank/DDBJ whole genome shotgun (WGS) entry which is preliminary data.</text>
</comment>
<evidence type="ECO:0000313" key="4">
    <source>
        <dbReference type="Proteomes" id="UP000299102"/>
    </source>
</evidence>
<keyword evidence="1" id="KW-0233">DNA recombination</keyword>
<dbReference type="GO" id="GO:0006310">
    <property type="term" value="P:DNA recombination"/>
    <property type="evidence" value="ECO:0007669"/>
    <property type="project" value="UniProtKB-KW"/>
</dbReference>
<dbReference type="PANTHER" id="PTHR10492:SF101">
    <property type="entry name" value="ATP-DEPENDENT DNA HELICASE"/>
    <property type="match status" value="1"/>
</dbReference>
<keyword evidence="1" id="KW-0347">Helicase</keyword>
<dbReference type="AlphaFoldDB" id="A0A4C1X855"/>
<organism evidence="3 4">
    <name type="scientific">Eumeta variegata</name>
    <name type="common">Bagworm moth</name>
    <name type="synonym">Eumeta japonica</name>
    <dbReference type="NCBI Taxonomy" id="151549"/>
    <lineage>
        <taxon>Eukaryota</taxon>
        <taxon>Metazoa</taxon>
        <taxon>Ecdysozoa</taxon>
        <taxon>Arthropoda</taxon>
        <taxon>Hexapoda</taxon>
        <taxon>Insecta</taxon>
        <taxon>Pterygota</taxon>
        <taxon>Neoptera</taxon>
        <taxon>Endopterygota</taxon>
        <taxon>Lepidoptera</taxon>
        <taxon>Glossata</taxon>
        <taxon>Ditrysia</taxon>
        <taxon>Tineoidea</taxon>
        <taxon>Psychidae</taxon>
        <taxon>Oiketicinae</taxon>
        <taxon>Eumeta</taxon>
    </lineage>
</organism>
<reference evidence="3 4" key="1">
    <citation type="journal article" date="2019" name="Commun. Biol.">
        <title>The bagworm genome reveals a unique fibroin gene that provides high tensile strength.</title>
        <authorList>
            <person name="Kono N."/>
            <person name="Nakamura H."/>
            <person name="Ohtoshi R."/>
            <person name="Tomita M."/>
            <person name="Numata K."/>
            <person name="Arakawa K."/>
        </authorList>
    </citation>
    <scope>NUCLEOTIDE SEQUENCE [LARGE SCALE GENOMIC DNA]</scope>
</reference>
<dbReference type="EC" id="5.6.2.3" evidence="1"/>
<gene>
    <name evidence="3" type="ORF">EVAR_84478_1</name>
</gene>
<sequence>MSDDILYQIRQANPELTIEFNDDIFNETLIRLEDKCLAINNQTLVEIGMPAPQRNTFSVLNYEITKEKATTSMNYLNTLLTTNHSSMIIKKIYNVIMNRINNNTGGIIYLDAPGGTGKTFLINLILAEIRAEKHIALALASALQPHLWKEDELPILPYNYR</sequence>
<keyword evidence="4" id="KW-1185">Reference proteome</keyword>
<dbReference type="EMBL" id="BGZK01000775">
    <property type="protein sequence ID" value="GBP59978.1"/>
    <property type="molecule type" value="Genomic_DNA"/>
</dbReference>
<comment type="similarity">
    <text evidence="1">Belongs to the helicase family.</text>
</comment>
<dbReference type="OrthoDB" id="272985at2759"/>
<dbReference type="Pfam" id="PF05970">
    <property type="entry name" value="PIF1"/>
    <property type="match status" value="1"/>
</dbReference>
<dbReference type="InterPro" id="IPR010285">
    <property type="entry name" value="DNA_helicase_pif1-like_DEAD"/>
</dbReference>
<keyword evidence="1" id="KW-0378">Hydrolase</keyword>
<dbReference type="PANTHER" id="PTHR10492">
    <property type="match status" value="1"/>
</dbReference>
<dbReference type="GO" id="GO:0000723">
    <property type="term" value="P:telomere maintenance"/>
    <property type="evidence" value="ECO:0007669"/>
    <property type="project" value="InterPro"/>
</dbReference>
<keyword evidence="1" id="KW-0234">DNA repair</keyword>
<feature type="domain" description="DNA helicase Pif1-like DEAD-box helicase" evidence="2">
    <location>
        <begin position="90"/>
        <end position="142"/>
    </location>
</feature>
<protein>
    <recommendedName>
        <fullName evidence="1">ATP-dependent DNA helicase</fullName>
        <ecNumber evidence="1">5.6.2.3</ecNumber>
    </recommendedName>
</protein>
<dbReference type="GO" id="GO:0016887">
    <property type="term" value="F:ATP hydrolysis activity"/>
    <property type="evidence" value="ECO:0007669"/>
    <property type="project" value="RHEA"/>
</dbReference>
<keyword evidence="1" id="KW-0227">DNA damage</keyword>
<dbReference type="GO" id="GO:0005524">
    <property type="term" value="F:ATP binding"/>
    <property type="evidence" value="ECO:0007669"/>
    <property type="project" value="UniProtKB-KW"/>
</dbReference>
<proteinExistence type="inferred from homology"/>
<dbReference type="GO" id="GO:0043139">
    <property type="term" value="F:5'-3' DNA helicase activity"/>
    <property type="evidence" value="ECO:0007669"/>
    <property type="project" value="UniProtKB-EC"/>
</dbReference>
<dbReference type="InterPro" id="IPR027417">
    <property type="entry name" value="P-loop_NTPase"/>
</dbReference>
<comment type="cofactor">
    <cofactor evidence="1">
        <name>Mg(2+)</name>
        <dbReference type="ChEBI" id="CHEBI:18420"/>
    </cofactor>
</comment>
<keyword evidence="1" id="KW-0547">Nucleotide-binding</keyword>
<evidence type="ECO:0000313" key="3">
    <source>
        <dbReference type="EMBL" id="GBP59978.1"/>
    </source>
</evidence>